<organism evidence="2 4">
    <name type="scientific">Enterobacter hormaechei</name>
    <dbReference type="NCBI Taxonomy" id="158836"/>
    <lineage>
        <taxon>Bacteria</taxon>
        <taxon>Pseudomonadati</taxon>
        <taxon>Pseudomonadota</taxon>
        <taxon>Gammaproteobacteria</taxon>
        <taxon>Enterobacterales</taxon>
        <taxon>Enterobacteriaceae</taxon>
        <taxon>Enterobacter</taxon>
        <taxon>Enterobacter cloacae complex</taxon>
    </lineage>
</organism>
<dbReference type="Proteomes" id="UP000076205">
    <property type="component" value="Unassembled WGS sequence"/>
</dbReference>
<feature type="transmembrane region" description="Helical" evidence="1">
    <location>
        <begin position="12"/>
        <end position="30"/>
    </location>
</feature>
<accession>A0A8B3VDS1</accession>
<evidence type="ECO:0000313" key="2">
    <source>
        <dbReference type="EMBL" id="CZY46522.1"/>
    </source>
</evidence>
<dbReference type="AlphaFoldDB" id="A0A8B3VDS1"/>
<dbReference type="EMBL" id="FJYW01000024">
    <property type="protein sequence ID" value="CZY46522.1"/>
    <property type="molecule type" value="Genomic_DNA"/>
</dbReference>
<gene>
    <name evidence="3" type="ORF">SAMEA2273187_04429</name>
    <name evidence="2" type="ORF">SAMEA2273352_05046</name>
</gene>
<comment type="caution">
    <text evidence="2">The sequence shown here is derived from an EMBL/GenBank/DDBJ whole genome shotgun (WGS) entry which is preliminary data.</text>
</comment>
<evidence type="ECO:0000313" key="4">
    <source>
        <dbReference type="Proteomes" id="UP000076205"/>
    </source>
</evidence>
<dbReference type="Proteomes" id="UP000077295">
    <property type="component" value="Unassembled WGS sequence"/>
</dbReference>
<protein>
    <submittedName>
        <fullName evidence="2">Uncharacterized protein</fullName>
    </submittedName>
</protein>
<proteinExistence type="predicted"/>
<evidence type="ECO:0000313" key="5">
    <source>
        <dbReference type="Proteomes" id="UP000077295"/>
    </source>
</evidence>
<evidence type="ECO:0000256" key="1">
    <source>
        <dbReference type="SAM" id="Phobius"/>
    </source>
</evidence>
<sequence>MVSEPQIFQRKNKMKLGFIIGALFATWLTLNYPDQMRSYFTKAVDYIESVATFITSK</sequence>
<evidence type="ECO:0000313" key="3">
    <source>
        <dbReference type="EMBL" id="SAF19151.1"/>
    </source>
</evidence>
<keyword evidence="1" id="KW-1133">Transmembrane helix</keyword>
<keyword evidence="1" id="KW-0472">Membrane</keyword>
<keyword evidence="1" id="KW-0812">Transmembrane</keyword>
<reference evidence="4 5" key="1">
    <citation type="submission" date="2016-03" db="EMBL/GenBank/DDBJ databases">
        <authorList>
            <consortium name="Pathogen Informatics"/>
        </authorList>
    </citation>
    <scope>NUCLEOTIDE SEQUENCE [LARGE SCALE GENOMIC DNA]</scope>
    <source>
        <strain evidence="2">E1424</strain>
        <strain evidence="4">e1424</strain>
        <strain evidence="3">E552</strain>
        <strain evidence="5">e552</strain>
    </source>
</reference>
<dbReference type="EMBL" id="FKEV01000024">
    <property type="protein sequence ID" value="SAF19151.1"/>
    <property type="molecule type" value="Genomic_DNA"/>
</dbReference>
<name>A0A8B3VDS1_9ENTR</name>